<evidence type="ECO:0000313" key="3">
    <source>
        <dbReference type="EnsemblPlants" id="PGSC0003DMT400089095"/>
    </source>
</evidence>
<evidence type="ECO:0000313" key="4">
    <source>
        <dbReference type="Proteomes" id="UP000011115"/>
    </source>
</evidence>
<evidence type="ECO:0000256" key="1">
    <source>
        <dbReference type="SAM" id="MobiDB-lite"/>
    </source>
</evidence>
<proteinExistence type="predicted"/>
<dbReference type="Pfam" id="PF20167">
    <property type="entry name" value="Transposase_32"/>
    <property type="match status" value="1"/>
</dbReference>
<dbReference type="Proteomes" id="UP000011115">
    <property type="component" value="Unassembled WGS sequence"/>
</dbReference>
<evidence type="ECO:0000259" key="2">
    <source>
        <dbReference type="Pfam" id="PF20167"/>
    </source>
</evidence>
<dbReference type="AlphaFoldDB" id="M1DHF6"/>
<sequence length="550" mass="61331">MDSEGGRSEDMLSRVLNKVEGSDKILKEMNEDVSTLSQTIGEQNVQSVTRRRDMARINIDMRPRKRTWGIAINEGGDNPPKKGRTKPPKGGNGKGKRPASEAPKHNSDSEGEALNSQDVLSEPEDDQPLLSWKAKIRGRSPPDSARAPTTIFPADTVPASAPPVAPVPPVQVPPPRLLNRLKANGLQTILEEKLLSTEGLEGKYSALRDTLNFHRFEQFTRPRVPYIPTWVWVFYTTYGELVLKGKKKASASDRDLGAALAYEGLPTTQSLDDLKGWLSLLISNTTPRWIEVGVPIEKKDLNIAARFWFVFISSTIMLSQNKSILRHPKAAYLGSIISMRIINLGLIIEQEMVMRAKQSQTSLPFPVLITELCRRAEVPRDGTRDFEVTPTSSSDIRRIEAEYTREEADMRREAPSTDFTSLLEATDDVDAQTTSEIPPATTGDVHRDDIANNELEAEIDEEQNSSSVPNPEGESQVGERKEESADHRLVPRCSVRSPEVIDLEDAKGQCKKAMEWTKGRISELVGEPDLLRRMALSSIFWVTINTFLNI</sequence>
<dbReference type="Gramene" id="PGSC0003DMT400089095">
    <property type="protein sequence ID" value="PGSC0003DMT400089095"/>
    <property type="gene ID" value="PGSC0003DMG400038666"/>
</dbReference>
<feature type="region of interest" description="Disordered" evidence="1">
    <location>
        <begin position="383"/>
        <end position="492"/>
    </location>
</feature>
<keyword evidence="4" id="KW-1185">Reference proteome</keyword>
<organism evidence="3 4">
    <name type="scientific">Solanum tuberosum</name>
    <name type="common">Potato</name>
    <dbReference type="NCBI Taxonomy" id="4113"/>
    <lineage>
        <taxon>Eukaryota</taxon>
        <taxon>Viridiplantae</taxon>
        <taxon>Streptophyta</taxon>
        <taxon>Embryophyta</taxon>
        <taxon>Tracheophyta</taxon>
        <taxon>Spermatophyta</taxon>
        <taxon>Magnoliopsida</taxon>
        <taxon>eudicotyledons</taxon>
        <taxon>Gunneridae</taxon>
        <taxon>Pentapetalae</taxon>
        <taxon>asterids</taxon>
        <taxon>lamiids</taxon>
        <taxon>Solanales</taxon>
        <taxon>Solanaceae</taxon>
        <taxon>Solanoideae</taxon>
        <taxon>Solaneae</taxon>
        <taxon>Solanum</taxon>
    </lineage>
</organism>
<protein>
    <recommendedName>
        <fullName evidence="2">Putative plant transposon protein domain-containing protein</fullName>
    </recommendedName>
</protein>
<accession>M1DHF6</accession>
<dbReference type="HOGENOM" id="CLU_029307_1_1_1"/>
<dbReference type="PaxDb" id="4113-PGSC0003DMT400089095"/>
<feature type="domain" description="Putative plant transposon protein" evidence="2">
    <location>
        <begin position="213"/>
        <end position="379"/>
    </location>
</feature>
<feature type="compositionally biased region" description="Basic and acidic residues" evidence="1">
    <location>
        <begin position="98"/>
        <end position="108"/>
    </location>
</feature>
<dbReference type="PANTHER" id="PTHR33180:SF31">
    <property type="entry name" value="POLYPROTEIN PROTEIN"/>
    <property type="match status" value="1"/>
</dbReference>
<feature type="region of interest" description="Disordered" evidence="1">
    <location>
        <begin position="43"/>
        <end position="157"/>
    </location>
</feature>
<dbReference type="PANTHER" id="PTHR33180">
    <property type="entry name" value="PHOTOSYSTEM II CP43 REACTION CENTER PROTEIN"/>
    <property type="match status" value="1"/>
</dbReference>
<dbReference type="GO" id="GO:0009579">
    <property type="term" value="C:thylakoid"/>
    <property type="evidence" value="ECO:0000318"/>
    <property type="project" value="GO_Central"/>
</dbReference>
<dbReference type="GO" id="GO:0009523">
    <property type="term" value="C:photosystem II"/>
    <property type="evidence" value="ECO:0000318"/>
    <property type="project" value="GO_Central"/>
</dbReference>
<feature type="compositionally biased region" description="Basic and acidic residues" evidence="1">
    <location>
        <begin position="395"/>
        <end position="415"/>
    </location>
</feature>
<dbReference type="InterPro" id="IPR046796">
    <property type="entry name" value="Transposase_32_dom"/>
</dbReference>
<reference evidence="4" key="1">
    <citation type="journal article" date="2011" name="Nature">
        <title>Genome sequence and analysis of the tuber crop potato.</title>
        <authorList>
            <consortium name="The Potato Genome Sequencing Consortium"/>
        </authorList>
    </citation>
    <scope>NUCLEOTIDE SEQUENCE [LARGE SCALE GENOMIC DNA]</scope>
    <source>
        <strain evidence="4">cv. DM1-3 516 R44</strain>
    </source>
</reference>
<dbReference type="InParanoid" id="M1DHF6"/>
<reference evidence="3" key="2">
    <citation type="submission" date="2015-06" db="UniProtKB">
        <authorList>
            <consortium name="EnsemblPlants"/>
        </authorList>
    </citation>
    <scope>IDENTIFICATION</scope>
    <source>
        <strain evidence="3">DM1-3 516 R44</strain>
    </source>
</reference>
<name>M1DHF6_SOLTU</name>
<feature type="compositionally biased region" description="Basic and acidic residues" evidence="1">
    <location>
        <begin position="50"/>
        <end position="62"/>
    </location>
</feature>
<dbReference type="EnsemblPlants" id="PGSC0003DMT400089095">
    <property type="protein sequence ID" value="PGSC0003DMT400089095"/>
    <property type="gene ID" value="PGSC0003DMG400038666"/>
</dbReference>
<feature type="compositionally biased region" description="Basic and acidic residues" evidence="1">
    <location>
        <begin position="477"/>
        <end position="489"/>
    </location>
</feature>